<keyword evidence="6" id="KW-0479">Metal-binding</keyword>
<evidence type="ECO:0000256" key="12">
    <source>
        <dbReference type="ARBA" id="ARBA00045316"/>
    </source>
</evidence>
<dbReference type="InterPro" id="IPR001233">
    <property type="entry name" value="RtcB"/>
</dbReference>
<evidence type="ECO:0000256" key="10">
    <source>
        <dbReference type="ARBA" id="ARBA00030221"/>
    </source>
</evidence>
<keyword evidence="5" id="KW-0436">Ligase</keyword>
<comment type="catalytic activity">
    <reaction evidence="14">
        <text>a 3'-end 2',3'-cyclophospho-ribonucleotide-RNA + a 5'-end dephospho-ribonucleoside-RNA + GTP + H2O = a ribonucleotidyl-ribonucleotide-RNA + GMP + diphosphate + H(+)</text>
        <dbReference type="Rhea" id="RHEA:68080"/>
        <dbReference type="Rhea" id="RHEA-COMP:10464"/>
        <dbReference type="Rhea" id="RHEA-COMP:13936"/>
        <dbReference type="Rhea" id="RHEA-COMP:17355"/>
        <dbReference type="ChEBI" id="CHEBI:15377"/>
        <dbReference type="ChEBI" id="CHEBI:15378"/>
        <dbReference type="ChEBI" id="CHEBI:33019"/>
        <dbReference type="ChEBI" id="CHEBI:37565"/>
        <dbReference type="ChEBI" id="CHEBI:58115"/>
        <dbReference type="ChEBI" id="CHEBI:83064"/>
        <dbReference type="ChEBI" id="CHEBI:138284"/>
        <dbReference type="ChEBI" id="CHEBI:173118"/>
        <dbReference type="EC" id="6.5.1.8"/>
    </reaction>
</comment>
<dbReference type="Pfam" id="PF01139">
    <property type="entry name" value="RtcB"/>
    <property type="match status" value="1"/>
</dbReference>
<protein>
    <recommendedName>
        <fullName evidence="11">tRNA-splicing ligase RtcB</fullName>
        <ecNumber evidence="4">6.5.1.8</ecNumber>
    </recommendedName>
    <alternativeName>
        <fullName evidence="10">3'-phosphate/5'-hydroxy nucleic acid ligase</fullName>
    </alternativeName>
</protein>
<evidence type="ECO:0000256" key="14">
    <source>
        <dbReference type="ARBA" id="ARBA00049514"/>
    </source>
</evidence>
<sequence length="49" mass="5559">MYVKVRSRGTLIEEAPGAYKNVDEVIRVSDALEIKKKAARMRPVVNIKD</sequence>
<geneLocation type="plasmid" evidence="16 17">
    <name>unnamed1</name>
</geneLocation>
<evidence type="ECO:0000256" key="13">
    <source>
        <dbReference type="ARBA" id="ARBA00047746"/>
    </source>
</evidence>
<keyword evidence="9" id="KW-0464">Manganese</keyword>
<evidence type="ECO:0000256" key="4">
    <source>
        <dbReference type="ARBA" id="ARBA00012726"/>
    </source>
</evidence>
<evidence type="ECO:0000256" key="7">
    <source>
        <dbReference type="ARBA" id="ARBA00022741"/>
    </source>
</evidence>
<name>A0A9E7NF19_9EURY</name>
<comment type="catalytic activity">
    <reaction evidence="13">
        <text>a 3'-end 3'-phospho-ribonucleotide-RNA + a 5'-end dephospho-ribonucleoside-RNA + GTP = a ribonucleotidyl-ribonucleotide-RNA + GMP + diphosphate</text>
        <dbReference type="Rhea" id="RHEA:68076"/>
        <dbReference type="Rhea" id="RHEA-COMP:10463"/>
        <dbReference type="Rhea" id="RHEA-COMP:13936"/>
        <dbReference type="Rhea" id="RHEA-COMP:17355"/>
        <dbReference type="ChEBI" id="CHEBI:33019"/>
        <dbReference type="ChEBI" id="CHEBI:37565"/>
        <dbReference type="ChEBI" id="CHEBI:58115"/>
        <dbReference type="ChEBI" id="CHEBI:83062"/>
        <dbReference type="ChEBI" id="CHEBI:138284"/>
        <dbReference type="ChEBI" id="CHEBI:173118"/>
        <dbReference type="EC" id="6.5.1.8"/>
    </reaction>
</comment>
<evidence type="ECO:0000313" key="16">
    <source>
        <dbReference type="EMBL" id="UTF55820.1"/>
    </source>
</evidence>
<proteinExistence type="inferred from homology"/>
<feature type="binding site" evidence="15">
    <location>
        <position position="48"/>
    </location>
    <ligand>
        <name>GMP</name>
        <dbReference type="ChEBI" id="CHEBI:58115"/>
    </ligand>
</feature>
<comment type="similarity">
    <text evidence="2">Belongs to the RtcB family.</text>
</comment>
<dbReference type="GO" id="GO:0170057">
    <property type="term" value="F:RNA ligase (GTP) activity"/>
    <property type="evidence" value="ECO:0007669"/>
    <property type="project" value="UniProtKB-EC"/>
</dbReference>
<evidence type="ECO:0000256" key="1">
    <source>
        <dbReference type="ARBA" id="ARBA00001936"/>
    </source>
</evidence>
<comment type="cofactor">
    <cofactor evidence="1">
        <name>Mn(2+)</name>
        <dbReference type="ChEBI" id="CHEBI:29035"/>
    </cofactor>
</comment>
<comment type="subunit">
    <text evidence="3">Monomer.</text>
</comment>
<organism evidence="16 17">
    <name type="scientific">Natronosalvus rutilus</name>
    <dbReference type="NCBI Taxonomy" id="2953753"/>
    <lineage>
        <taxon>Archaea</taxon>
        <taxon>Methanobacteriati</taxon>
        <taxon>Methanobacteriota</taxon>
        <taxon>Stenosarchaea group</taxon>
        <taxon>Halobacteria</taxon>
        <taxon>Halobacteriales</taxon>
        <taxon>Natrialbaceae</taxon>
        <taxon>Natronosalvus</taxon>
    </lineage>
</organism>
<keyword evidence="17" id="KW-1185">Reference proteome</keyword>
<dbReference type="SUPFAM" id="SSF103365">
    <property type="entry name" value="Hypothetical protein PH1602"/>
    <property type="match status" value="1"/>
</dbReference>
<dbReference type="Proteomes" id="UP001056855">
    <property type="component" value="Plasmid unnamed1"/>
</dbReference>
<evidence type="ECO:0000256" key="11">
    <source>
        <dbReference type="ARBA" id="ARBA00033766"/>
    </source>
</evidence>
<dbReference type="GO" id="GO:0046872">
    <property type="term" value="F:metal ion binding"/>
    <property type="evidence" value="ECO:0007669"/>
    <property type="project" value="UniProtKB-KW"/>
</dbReference>
<accession>A0A9E7NF19</accession>
<comment type="function">
    <text evidence="12">Essential for tRNA splicing and maturation. Acts by directly joining spliced tRNA halves to mature-sized tRNAs. Joins RNA with 2',3'-cyclic-phosphate or 3'-phosphate ends to RNA with 5'-hydroxy ends.</text>
</comment>
<dbReference type="InterPro" id="IPR036025">
    <property type="entry name" value="RtcB-like_sf"/>
</dbReference>
<evidence type="ECO:0000256" key="5">
    <source>
        <dbReference type="ARBA" id="ARBA00022598"/>
    </source>
</evidence>
<evidence type="ECO:0000256" key="3">
    <source>
        <dbReference type="ARBA" id="ARBA00011245"/>
    </source>
</evidence>
<dbReference type="EC" id="6.5.1.8" evidence="4"/>
<evidence type="ECO:0000256" key="2">
    <source>
        <dbReference type="ARBA" id="ARBA00008071"/>
    </source>
</evidence>
<evidence type="ECO:0000256" key="9">
    <source>
        <dbReference type="ARBA" id="ARBA00023211"/>
    </source>
</evidence>
<keyword evidence="16" id="KW-0614">Plasmid</keyword>
<dbReference type="AlphaFoldDB" id="A0A9E7NF19"/>
<dbReference type="KEGG" id="sawl:NGM29_19330"/>
<evidence type="ECO:0000256" key="8">
    <source>
        <dbReference type="ARBA" id="ARBA00023134"/>
    </source>
</evidence>
<dbReference type="GO" id="GO:0006396">
    <property type="term" value="P:RNA processing"/>
    <property type="evidence" value="ECO:0007669"/>
    <property type="project" value="InterPro"/>
</dbReference>
<dbReference type="EMBL" id="CP100356">
    <property type="protein sequence ID" value="UTF55820.1"/>
    <property type="molecule type" value="Genomic_DNA"/>
</dbReference>
<evidence type="ECO:0000256" key="15">
    <source>
        <dbReference type="PIRSR" id="PIRSR601233-2"/>
    </source>
</evidence>
<gene>
    <name evidence="16" type="ORF">NGM29_19330</name>
</gene>
<evidence type="ECO:0000313" key="17">
    <source>
        <dbReference type="Proteomes" id="UP001056855"/>
    </source>
</evidence>
<keyword evidence="8 15" id="KW-0342">GTP-binding</keyword>
<keyword evidence="7 15" id="KW-0547">Nucleotide-binding</keyword>
<dbReference type="Gene3D" id="3.90.1860.10">
    <property type="entry name" value="tRNA-splicing ligase RtcB"/>
    <property type="match status" value="1"/>
</dbReference>
<reference evidence="16" key="1">
    <citation type="submission" date="2022-06" db="EMBL/GenBank/DDBJ databases">
        <title>Diverse halophilic archaea isolated from saline environments.</title>
        <authorList>
            <person name="Cui H.-L."/>
        </authorList>
    </citation>
    <scope>NUCLEOTIDE SEQUENCE</scope>
    <source>
        <strain evidence="16">WLHS1</strain>
        <plasmid evidence="16">unnamed1</plasmid>
    </source>
</reference>
<dbReference type="GO" id="GO:0005525">
    <property type="term" value="F:GTP binding"/>
    <property type="evidence" value="ECO:0007669"/>
    <property type="project" value="UniProtKB-KW"/>
</dbReference>
<evidence type="ECO:0000256" key="6">
    <source>
        <dbReference type="ARBA" id="ARBA00022723"/>
    </source>
</evidence>